<gene>
    <name evidence="1" type="ORF">BK664_08495</name>
</gene>
<dbReference type="Proteomes" id="UP000286351">
    <property type="component" value="Unassembled WGS sequence"/>
</dbReference>
<organism evidence="1 2">
    <name type="scientific">Pseudomonas brassicacearum</name>
    <dbReference type="NCBI Taxonomy" id="930166"/>
    <lineage>
        <taxon>Bacteria</taxon>
        <taxon>Pseudomonadati</taxon>
        <taxon>Pseudomonadota</taxon>
        <taxon>Gammaproteobacteria</taxon>
        <taxon>Pseudomonadales</taxon>
        <taxon>Pseudomonadaceae</taxon>
        <taxon>Pseudomonas</taxon>
    </lineage>
</organism>
<evidence type="ECO:0000313" key="1">
    <source>
        <dbReference type="EMBL" id="RON40602.1"/>
    </source>
</evidence>
<name>A0A423JSE0_9PSED</name>
<protein>
    <submittedName>
        <fullName evidence="1">Uncharacterized protein</fullName>
    </submittedName>
</protein>
<accession>A0A423JSE0</accession>
<sequence>MTADIRAFEEAIGLNRIAPSRYSTYLSTQLFCQSVFDPRLSVSRVIAEIEALECTDRKSATKPAALFNRLPLKGLWHKHYIQNGISSMAINLRHAINKFGLPKFEQKVKDLGASGEERYLEASDIDEIVYEAVLGNYGRRYEAGQMTGEWMVYAIHEGQNYYLCLGTHKSGDDALRQQIDLICVPEFPFLKEILVSVT</sequence>
<proteinExistence type="predicted"/>
<reference evidence="1 2" key="1">
    <citation type="submission" date="2016-10" db="EMBL/GenBank/DDBJ databases">
        <title>Comparative genome analysis of multiple Pseudomonas spp. focuses on biocontrol and plant growth promoting traits.</title>
        <authorList>
            <person name="Tao X.-Y."/>
            <person name="Taylor C.G."/>
        </authorList>
    </citation>
    <scope>NUCLEOTIDE SEQUENCE [LARGE SCALE GENOMIC DNA]</scope>
    <source>
        <strain evidence="1 2">38D4</strain>
    </source>
</reference>
<evidence type="ECO:0000313" key="2">
    <source>
        <dbReference type="Proteomes" id="UP000286351"/>
    </source>
</evidence>
<dbReference type="EMBL" id="MOBO01000006">
    <property type="protein sequence ID" value="RON40602.1"/>
    <property type="molecule type" value="Genomic_DNA"/>
</dbReference>
<dbReference type="AlphaFoldDB" id="A0A423JSE0"/>
<comment type="caution">
    <text evidence="1">The sequence shown here is derived from an EMBL/GenBank/DDBJ whole genome shotgun (WGS) entry which is preliminary data.</text>
</comment>
<dbReference type="RefSeq" id="WP_148058162.1">
    <property type="nucleotide sequence ID" value="NZ_MOBO01000006.1"/>
</dbReference>